<keyword evidence="2" id="KW-0963">Cytoplasm</keyword>
<gene>
    <name evidence="7" type="ORF">F8O05_08310</name>
</gene>
<dbReference type="InterPro" id="IPR014756">
    <property type="entry name" value="Ig_E-set"/>
</dbReference>
<evidence type="ECO:0000256" key="2">
    <source>
        <dbReference type="ARBA" id="ARBA00022490"/>
    </source>
</evidence>
<comment type="caution">
    <text evidence="7">The sequence shown here is derived from an EMBL/GenBank/DDBJ whole genome shotgun (WGS) entry which is preliminary data.</text>
</comment>
<dbReference type="OrthoDB" id="9775130at2"/>
<sequence length="429" mass="46651">MTDLRTAVPVDTRRNTPPHAPRPWPLPVTTSPKVTGLVNQLAASNDLERESLLVQFMAEIEREGTPLIEAATDPAFRIVTFIYRGPAADRVYLQANKLTDAFTPAEGKLTPISGTDIATLSIRMPVDWICSYFFLTPTEPFDGDGGRLSVREVLQQRDAVQADPLNPNAMPHKLLPRSGQSVVALAEAPETPPAQSSNRWRESSTGIRLPMSGAEVQAVVHSHPNADAHSPAVFLCDGEVWLHQRILAEALEYRIASGACPPLHLVYIPSGGLQARQRDYTAEADAQAELLELAGAVLRVAQPGWDARWIVAGQSLGGLFALFAATRFPQQVAGAVAQSPSLWWPSEGPLDPGPGQWFRELGAAGDCAPCVVQGGRTEWILIEPVLHAREFLRGLDRLVETPSDIVTGGHDEAWWRRTLPEAIEAIAHS</sequence>
<dbReference type="InterPro" id="IPR013783">
    <property type="entry name" value="Ig-like_fold"/>
</dbReference>
<dbReference type="PANTHER" id="PTHR48098:SF3">
    <property type="entry name" value="IRON(III) ENTEROBACTIN ESTERASE"/>
    <property type="match status" value="1"/>
</dbReference>
<comment type="subcellular location">
    <subcellularLocation>
        <location evidence="1">Cytoplasm</location>
    </subcellularLocation>
</comment>
<dbReference type="GO" id="GO:0005737">
    <property type="term" value="C:cytoplasm"/>
    <property type="evidence" value="ECO:0007669"/>
    <property type="project" value="UniProtKB-SubCell"/>
</dbReference>
<dbReference type="Pfam" id="PF11806">
    <property type="entry name" value="Enterochelin_N"/>
    <property type="match status" value="1"/>
</dbReference>
<evidence type="ECO:0000313" key="8">
    <source>
        <dbReference type="Proteomes" id="UP000433493"/>
    </source>
</evidence>
<dbReference type="AlphaFoldDB" id="A0A7J5BAW5"/>
<accession>A0A7J5BAW5</accession>
<evidence type="ECO:0000313" key="7">
    <source>
        <dbReference type="EMBL" id="KAB1643211.1"/>
    </source>
</evidence>
<dbReference type="Gene3D" id="3.40.50.1820">
    <property type="entry name" value="alpha/beta hydrolase"/>
    <property type="match status" value="1"/>
</dbReference>
<keyword evidence="8" id="KW-1185">Reference proteome</keyword>
<proteinExistence type="inferred from homology"/>
<dbReference type="GO" id="GO:0008849">
    <property type="term" value="F:enterochelin esterase activity"/>
    <property type="evidence" value="ECO:0007669"/>
    <property type="project" value="InterPro"/>
</dbReference>
<evidence type="ECO:0000256" key="1">
    <source>
        <dbReference type="ARBA" id="ARBA00004496"/>
    </source>
</evidence>
<keyword evidence="3" id="KW-0378">Hydrolase</keyword>
<evidence type="ECO:0000256" key="3">
    <source>
        <dbReference type="ARBA" id="ARBA00022801"/>
    </source>
</evidence>
<dbReference type="SUPFAM" id="SSF53474">
    <property type="entry name" value="alpha/beta-Hydrolases"/>
    <property type="match status" value="1"/>
</dbReference>
<feature type="region of interest" description="Disordered" evidence="5">
    <location>
        <begin position="1"/>
        <end position="28"/>
    </location>
</feature>
<reference evidence="7 8" key="1">
    <citation type="submission" date="2019-09" db="EMBL/GenBank/DDBJ databases">
        <title>Phylogeny of genus Pseudoclavibacter and closely related genus.</title>
        <authorList>
            <person name="Li Y."/>
        </authorList>
    </citation>
    <scope>NUCLEOTIDE SEQUENCE [LARGE SCALE GENOMIC DNA]</scope>
    <source>
        <strain evidence="7 8">KCTC 13959</strain>
    </source>
</reference>
<evidence type="ECO:0000256" key="5">
    <source>
        <dbReference type="SAM" id="MobiDB-lite"/>
    </source>
</evidence>
<comment type="similarity">
    <text evidence="4">Belongs to the Fes family.</text>
</comment>
<dbReference type="InterPro" id="IPR050583">
    <property type="entry name" value="Mycobacterial_A85_antigen"/>
</dbReference>
<dbReference type="InterPro" id="IPR000801">
    <property type="entry name" value="Esterase-like"/>
</dbReference>
<dbReference type="RefSeq" id="WP_158052260.1">
    <property type="nucleotide sequence ID" value="NZ_WBKB01000004.1"/>
</dbReference>
<dbReference type="Gene3D" id="2.60.40.10">
    <property type="entry name" value="Immunoglobulins"/>
    <property type="match status" value="1"/>
</dbReference>
<protein>
    <submittedName>
        <fullName evidence="7">DUF3327 domain-containing protein</fullName>
    </submittedName>
</protein>
<dbReference type="EMBL" id="WBKB01000004">
    <property type="protein sequence ID" value="KAB1643211.1"/>
    <property type="molecule type" value="Genomic_DNA"/>
</dbReference>
<name>A0A7J5BAW5_9MICO</name>
<dbReference type="GO" id="GO:0005506">
    <property type="term" value="F:iron ion binding"/>
    <property type="evidence" value="ECO:0007669"/>
    <property type="project" value="InterPro"/>
</dbReference>
<feature type="domain" description="Enterochelin esterase N-terminal" evidence="6">
    <location>
        <begin position="79"/>
        <end position="192"/>
    </location>
</feature>
<dbReference type="GO" id="GO:0006826">
    <property type="term" value="P:iron ion transport"/>
    <property type="evidence" value="ECO:0007669"/>
    <property type="project" value="InterPro"/>
</dbReference>
<dbReference type="Proteomes" id="UP000433493">
    <property type="component" value="Unassembled WGS sequence"/>
</dbReference>
<dbReference type="InterPro" id="IPR029058">
    <property type="entry name" value="AB_hydrolase_fold"/>
</dbReference>
<dbReference type="PANTHER" id="PTHR48098">
    <property type="entry name" value="ENTEROCHELIN ESTERASE-RELATED"/>
    <property type="match status" value="1"/>
</dbReference>
<organism evidence="7 8">
    <name type="scientific">Gulosibacter chungangensis</name>
    <dbReference type="NCBI Taxonomy" id="979746"/>
    <lineage>
        <taxon>Bacteria</taxon>
        <taxon>Bacillati</taxon>
        <taxon>Actinomycetota</taxon>
        <taxon>Actinomycetes</taxon>
        <taxon>Micrococcales</taxon>
        <taxon>Microbacteriaceae</taxon>
        <taxon>Gulosibacter</taxon>
    </lineage>
</organism>
<evidence type="ECO:0000256" key="4">
    <source>
        <dbReference type="ARBA" id="ARBA00024201"/>
    </source>
</evidence>
<dbReference type="InterPro" id="IPR021764">
    <property type="entry name" value="Enterochelin_esterase_N"/>
</dbReference>
<dbReference type="GO" id="GO:0005975">
    <property type="term" value="P:carbohydrate metabolic process"/>
    <property type="evidence" value="ECO:0007669"/>
    <property type="project" value="UniProtKB-ARBA"/>
</dbReference>
<dbReference type="SUPFAM" id="SSF81296">
    <property type="entry name" value="E set domains"/>
    <property type="match status" value="1"/>
</dbReference>
<evidence type="ECO:0000259" key="6">
    <source>
        <dbReference type="Pfam" id="PF11806"/>
    </source>
</evidence>
<dbReference type="Pfam" id="PF00756">
    <property type="entry name" value="Esterase"/>
    <property type="match status" value="1"/>
</dbReference>